<organism evidence="10 11">
    <name type="scientific">Paraconexibacter algicola</name>
    <dbReference type="NCBI Taxonomy" id="2133960"/>
    <lineage>
        <taxon>Bacteria</taxon>
        <taxon>Bacillati</taxon>
        <taxon>Actinomycetota</taxon>
        <taxon>Thermoleophilia</taxon>
        <taxon>Solirubrobacterales</taxon>
        <taxon>Paraconexibacteraceae</taxon>
        <taxon>Paraconexibacter</taxon>
    </lineage>
</organism>
<dbReference type="SUPFAM" id="SSF46626">
    <property type="entry name" value="Cytochrome c"/>
    <property type="match status" value="1"/>
</dbReference>
<evidence type="ECO:0000259" key="9">
    <source>
        <dbReference type="PROSITE" id="PS51007"/>
    </source>
</evidence>
<dbReference type="PROSITE" id="PS00196">
    <property type="entry name" value="COPPER_BLUE"/>
    <property type="match status" value="1"/>
</dbReference>
<protein>
    <recommendedName>
        <fullName evidence="9">Cytochrome c domain-containing protein</fullName>
    </recommendedName>
</protein>
<dbReference type="AlphaFoldDB" id="A0A2T4UEX9"/>
<evidence type="ECO:0000256" key="1">
    <source>
        <dbReference type="ARBA" id="ARBA00022448"/>
    </source>
</evidence>
<dbReference type="Gene3D" id="1.10.760.10">
    <property type="entry name" value="Cytochrome c-like domain"/>
    <property type="match status" value="1"/>
</dbReference>
<dbReference type="Gene3D" id="2.60.40.420">
    <property type="entry name" value="Cupredoxins - blue copper proteins"/>
    <property type="match status" value="1"/>
</dbReference>
<gene>
    <name evidence="10" type="ORF">C7Y72_15375</name>
</gene>
<dbReference type="PROSITE" id="PS51007">
    <property type="entry name" value="CYTC"/>
    <property type="match status" value="1"/>
</dbReference>
<evidence type="ECO:0000256" key="2">
    <source>
        <dbReference type="ARBA" id="ARBA00022617"/>
    </source>
</evidence>
<keyword evidence="1" id="KW-0813">Transport</keyword>
<dbReference type="InterPro" id="IPR008972">
    <property type="entry name" value="Cupredoxin"/>
</dbReference>
<dbReference type="Proteomes" id="UP000240739">
    <property type="component" value="Unassembled WGS sequence"/>
</dbReference>
<dbReference type="SUPFAM" id="SSF49503">
    <property type="entry name" value="Cupredoxins"/>
    <property type="match status" value="1"/>
</dbReference>
<dbReference type="InterPro" id="IPR000923">
    <property type="entry name" value="BlueCu_1"/>
</dbReference>
<evidence type="ECO:0000256" key="7">
    <source>
        <dbReference type="PROSITE-ProRule" id="PRU00433"/>
    </source>
</evidence>
<keyword evidence="5 7" id="KW-0408">Iron</keyword>
<dbReference type="Pfam" id="PF00127">
    <property type="entry name" value="Copper-bind"/>
    <property type="match status" value="1"/>
</dbReference>
<sequence>MDRGLHDDLRGLGGAARRDEPAEVRGRRVPAPPADRGGRRRGDRPRPARPGAVSRPRPVNPAPGGPSVNPLSRTVRPLLLGTLLGGALLASGCSVNNNGDDQVAGKQLFVSKCGSCHILGRADTKGVTGPNLDEAFKRPLKDGFGRDGVRGVVYQQIKHPQIGSVMPRDLVDDEGARDIASYVAAVAAAGGKDGGALATAVKSSASDKPAVAENGVLTIPADPGGQLLYVNATAQAPAGSLEVKMPNESSVPHDIVIDGKGESQQVTGGEAGFTADFAPGKYTYYCSVPGHRQAGMEGTLTVQ</sequence>
<dbReference type="InterPro" id="IPR036909">
    <property type="entry name" value="Cyt_c-like_dom_sf"/>
</dbReference>
<dbReference type="GO" id="GO:0005507">
    <property type="term" value="F:copper ion binding"/>
    <property type="evidence" value="ECO:0007669"/>
    <property type="project" value="InterPro"/>
</dbReference>
<comment type="caution">
    <text evidence="10">The sequence shown here is derived from an EMBL/GenBank/DDBJ whole genome shotgun (WGS) entry which is preliminary data.</text>
</comment>
<evidence type="ECO:0000256" key="4">
    <source>
        <dbReference type="ARBA" id="ARBA00022982"/>
    </source>
</evidence>
<evidence type="ECO:0000313" key="11">
    <source>
        <dbReference type="Proteomes" id="UP000240739"/>
    </source>
</evidence>
<keyword evidence="4" id="KW-0249">Electron transport</keyword>
<dbReference type="InterPro" id="IPR033138">
    <property type="entry name" value="Cu_oxidase_CS"/>
</dbReference>
<evidence type="ECO:0000256" key="6">
    <source>
        <dbReference type="ARBA" id="ARBA00023008"/>
    </source>
</evidence>
<dbReference type="InterPro" id="IPR009056">
    <property type="entry name" value="Cyt_c-like_dom"/>
</dbReference>
<keyword evidence="11" id="KW-1185">Reference proteome</keyword>
<evidence type="ECO:0000256" key="8">
    <source>
        <dbReference type="SAM" id="MobiDB-lite"/>
    </source>
</evidence>
<keyword evidence="2 7" id="KW-0349">Heme</keyword>
<reference evidence="10 11" key="1">
    <citation type="submission" date="2018-03" db="EMBL/GenBank/DDBJ databases">
        <title>Aquarubrobacter algicola gen. nov., sp. nov., a novel actinobacterium isolated from shallow eutrophic lake during the end of cyanobacterial harmful algal blooms.</title>
        <authorList>
            <person name="Chun S.J."/>
        </authorList>
    </citation>
    <scope>NUCLEOTIDE SEQUENCE [LARGE SCALE GENOMIC DNA]</scope>
    <source>
        <strain evidence="10 11">Seoho-28</strain>
    </source>
</reference>
<dbReference type="Pfam" id="PF00034">
    <property type="entry name" value="Cytochrom_C"/>
    <property type="match status" value="1"/>
</dbReference>
<feature type="region of interest" description="Disordered" evidence="8">
    <location>
        <begin position="1"/>
        <end position="71"/>
    </location>
</feature>
<feature type="compositionally biased region" description="Basic and acidic residues" evidence="8">
    <location>
        <begin position="1"/>
        <end position="26"/>
    </location>
</feature>
<dbReference type="InterPro" id="IPR028871">
    <property type="entry name" value="BlueCu_1_BS"/>
</dbReference>
<keyword evidence="6" id="KW-0186">Copper</keyword>
<evidence type="ECO:0000256" key="3">
    <source>
        <dbReference type="ARBA" id="ARBA00022723"/>
    </source>
</evidence>
<dbReference type="GO" id="GO:0009055">
    <property type="term" value="F:electron transfer activity"/>
    <property type="evidence" value="ECO:0007669"/>
    <property type="project" value="InterPro"/>
</dbReference>
<name>A0A2T4UEX9_9ACTN</name>
<evidence type="ECO:0000256" key="5">
    <source>
        <dbReference type="ARBA" id="ARBA00023004"/>
    </source>
</evidence>
<keyword evidence="3 7" id="KW-0479">Metal-binding</keyword>
<proteinExistence type="predicted"/>
<dbReference type="EMBL" id="PYYB01000002">
    <property type="protein sequence ID" value="PTL56347.1"/>
    <property type="molecule type" value="Genomic_DNA"/>
</dbReference>
<evidence type="ECO:0000313" key="10">
    <source>
        <dbReference type="EMBL" id="PTL56347.1"/>
    </source>
</evidence>
<dbReference type="GO" id="GO:0020037">
    <property type="term" value="F:heme binding"/>
    <property type="evidence" value="ECO:0007669"/>
    <property type="project" value="InterPro"/>
</dbReference>
<accession>A0A2T4UEX9</accession>
<feature type="domain" description="Cytochrome c" evidence="9">
    <location>
        <begin position="100"/>
        <end position="187"/>
    </location>
</feature>
<dbReference type="PROSITE" id="PS00079">
    <property type="entry name" value="MULTICOPPER_OXIDASE1"/>
    <property type="match status" value="1"/>
</dbReference>